<reference evidence="2" key="1">
    <citation type="journal article" date="2020" name="G3 (Bethesda)">
        <title>High-Quality Assemblies for Three Invasive Social Wasps from the &lt;i&gt;Vespula&lt;/i&gt; Genus.</title>
        <authorList>
            <person name="Harrop T.W.R."/>
            <person name="Guhlin J."/>
            <person name="McLaughlin G.M."/>
            <person name="Permina E."/>
            <person name="Stockwell P."/>
            <person name="Gilligan J."/>
            <person name="Le Lec M.F."/>
            <person name="Gruber M.A.M."/>
            <person name="Quinn O."/>
            <person name="Lovegrove M."/>
            <person name="Duncan E.J."/>
            <person name="Remnant E.J."/>
            <person name="Van Eeckhoven J."/>
            <person name="Graham B."/>
            <person name="Knapp R.A."/>
            <person name="Langford K.W."/>
            <person name="Kronenberg Z."/>
            <person name="Press M.O."/>
            <person name="Eacker S.M."/>
            <person name="Wilson-Rankin E.E."/>
            <person name="Purcell J."/>
            <person name="Lester P.J."/>
            <person name="Dearden P.K."/>
        </authorList>
    </citation>
    <scope>NUCLEOTIDE SEQUENCE</scope>
    <source>
        <strain evidence="2">Volc-1</strain>
    </source>
</reference>
<feature type="region of interest" description="Disordered" evidence="1">
    <location>
        <begin position="55"/>
        <end position="74"/>
    </location>
</feature>
<protein>
    <submittedName>
        <fullName evidence="2">Uncharacterized protein</fullName>
    </submittedName>
</protein>
<gene>
    <name evidence="2" type="ORF">H0235_004342</name>
</gene>
<feature type="compositionally biased region" description="Gly residues" evidence="1">
    <location>
        <begin position="58"/>
        <end position="72"/>
    </location>
</feature>
<name>A0A834UCT5_VESPE</name>
<evidence type="ECO:0000313" key="2">
    <source>
        <dbReference type="EMBL" id="KAF7431418.1"/>
    </source>
</evidence>
<accession>A0A834UCT5</accession>
<evidence type="ECO:0000256" key="1">
    <source>
        <dbReference type="SAM" id="MobiDB-lite"/>
    </source>
</evidence>
<dbReference type="AlphaFoldDB" id="A0A834UCT5"/>
<proteinExistence type="predicted"/>
<organism evidence="2 3">
    <name type="scientific">Vespula pensylvanica</name>
    <name type="common">Western yellow jacket</name>
    <name type="synonym">Wasp</name>
    <dbReference type="NCBI Taxonomy" id="30213"/>
    <lineage>
        <taxon>Eukaryota</taxon>
        <taxon>Metazoa</taxon>
        <taxon>Ecdysozoa</taxon>
        <taxon>Arthropoda</taxon>
        <taxon>Hexapoda</taxon>
        <taxon>Insecta</taxon>
        <taxon>Pterygota</taxon>
        <taxon>Neoptera</taxon>
        <taxon>Endopterygota</taxon>
        <taxon>Hymenoptera</taxon>
        <taxon>Apocrita</taxon>
        <taxon>Aculeata</taxon>
        <taxon>Vespoidea</taxon>
        <taxon>Vespidae</taxon>
        <taxon>Vespinae</taxon>
        <taxon>Vespula</taxon>
    </lineage>
</organism>
<dbReference type="Proteomes" id="UP000600918">
    <property type="component" value="Unassembled WGS sequence"/>
</dbReference>
<dbReference type="EMBL" id="JACSDY010000003">
    <property type="protein sequence ID" value="KAF7431418.1"/>
    <property type="molecule type" value="Genomic_DNA"/>
</dbReference>
<comment type="caution">
    <text evidence="2">The sequence shown here is derived from an EMBL/GenBank/DDBJ whole genome shotgun (WGS) entry which is preliminary data.</text>
</comment>
<evidence type="ECO:0000313" key="3">
    <source>
        <dbReference type="Proteomes" id="UP000600918"/>
    </source>
</evidence>
<sequence length="83" mass="8952">MFIFRKSLLWAGYDHLMGVWKVSHFTKRVQTCHRADVKACLNIYTMIMMMMSSSGGNNDDGGGGNSGGGSKDGGSVVAIVSLY</sequence>
<keyword evidence="3" id="KW-1185">Reference proteome</keyword>